<gene>
    <name evidence="1" type="ORF">SAMN02927923_03208</name>
</gene>
<protein>
    <submittedName>
        <fullName evidence="1">Uncharacterized protein</fullName>
    </submittedName>
</protein>
<organism evidence="1 2">
    <name type="scientific">Microvirga guangxiensis</name>
    <dbReference type="NCBI Taxonomy" id="549386"/>
    <lineage>
        <taxon>Bacteria</taxon>
        <taxon>Pseudomonadati</taxon>
        <taxon>Pseudomonadota</taxon>
        <taxon>Alphaproteobacteria</taxon>
        <taxon>Hyphomicrobiales</taxon>
        <taxon>Methylobacteriaceae</taxon>
        <taxon>Microvirga</taxon>
    </lineage>
</organism>
<dbReference type="EMBL" id="FMVJ01000009">
    <property type="protein sequence ID" value="SCY98206.1"/>
    <property type="molecule type" value="Genomic_DNA"/>
</dbReference>
<dbReference type="InterPro" id="IPR009945">
    <property type="entry name" value="ATPase_inh_sub_z"/>
</dbReference>
<keyword evidence="2" id="KW-1185">Reference proteome</keyword>
<name>A0A1G5KCA2_9HYPH</name>
<reference evidence="1 2" key="1">
    <citation type="submission" date="2016-10" db="EMBL/GenBank/DDBJ databases">
        <authorList>
            <person name="de Groot N.N."/>
        </authorList>
    </citation>
    <scope>NUCLEOTIDE SEQUENCE [LARGE SCALE GENOMIC DNA]</scope>
    <source>
        <strain evidence="1 2">CGMCC 1.7666</strain>
    </source>
</reference>
<dbReference type="InterPro" id="IPR038293">
    <property type="entry name" value="ATPase_inh_sub_z_sf"/>
</dbReference>
<dbReference type="RefSeq" id="WP_175493938.1">
    <property type="nucleotide sequence ID" value="NZ_FMVJ01000009.1"/>
</dbReference>
<dbReference type="Gene3D" id="1.10.790.20">
    <property type="entry name" value="Domain of unknown function DUF1476"/>
    <property type="match status" value="1"/>
</dbReference>
<dbReference type="Proteomes" id="UP000199569">
    <property type="component" value="Unassembled WGS sequence"/>
</dbReference>
<dbReference type="AlphaFoldDB" id="A0A1G5KCA2"/>
<accession>A0A1G5KCA2</accession>
<evidence type="ECO:0000313" key="2">
    <source>
        <dbReference type="Proteomes" id="UP000199569"/>
    </source>
</evidence>
<sequence length="124" mass="14400">MRPNQREIAKCGRPLCVDRDTETDLIARRNILTGLWAARVLRLPVENHAAYAWSLHFADFEQPGDEDILGRLVMDMKRGGVAMSYRRLRRELRANELRAFFQITLVCGRTPEHPRTRMSRGEAH</sequence>
<proteinExistence type="predicted"/>
<evidence type="ECO:0000313" key="1">
    <source>
        <dbReference type="EMBL" id="SCY98206.1"/>
    </source>
</evidence>
<dbReference type="STRING" id="549386.SAMN02927923_03208"/>
<dbReference type="Pfam" id="PF07345">
    <property type="entry name" value="ATPaseInh_sub_z"/>
    <property type="match status" value="1"/>
</dbReference>